<evidence type="ECO:0000313" key="2">
    <source>
        <dbReference type="Proteomes" id="UP000623440"/>
    </source>
</evidence>
<dbReference type="Proteomes" id="UP000623440">
    <property type="component" value="Unassembled WGS sequence"/>
</dbReference>
<feature type="non-terminal residue" evidence="1">
    <location>
        <position position="1"/>
    </location>
</feature>
<dbReference type="EMBL" id="JACJSI010000259">
    <property type="protein sequence ID" value="MBD2535295.1"/>
    <property type="molecule type" value="Genomic_DNA"/>
</dbReference>
<proteinExistence type="predicted"/>
<name>A0ABR8E216_9NOSO</name>
<organism evidence="1 2">
    <name type="scientific">Nostoc flagelliforme FACHB-838</name>
    <dbReference type="NCBI Taxonomy" id="2692904"/>
    <lineage>
        <taxon>Bacteria</taxon>
        <taxon>Bacillati</taxon>
        <taxon>Cyanobacteriota</taxon>
        <taxon>Cyanophyceae</taxon>
        <taxon>Nostocales</taxon>
        <taxon>Nostocaceae</taxon>
        <taxon>Nostoc</taxon>
    </lineage>
</organism>
<gene>
    <name evidence="1" type="ORF">H6G97_40215</name>
</gene>
<evidence type="ECO:0008006" key="3">
    <source>
        <dbReference type="Google" id="ProtNLM"/>
    </source>
</evidence>
<sequence length="76" mass="8373">DLYNLRSRNWANAFPASKNARSTFRSKFRRSLISCSVNSGTSTALTVIVAEPGSSCWEISSFTELAAEIESVVQQK</sequence>
<protein>
    <recommendedName>
        <fullName evidence="3">Transposase</fullName>
    </recommendedName>
</protein>
<evidence type="ECO:0000313" key="1">
    <source>
        <dbReference type="EMBL" id="MBD2535295.1"/>
    </source>
</evidence>
<accession>A0ABR8E216</accession>
<comment type="caution">
    <text evidence="1">The sequence shown here is derived from an EMBL/GenBank/DDBJ whole genome shotgun (WGS) entry which is preliminary data.</text>
</comment>
<reference evidence="1 2" key="1">
    <citation type="journal article" date="2020" name="ISME J.">
        <title>Comparative genomics reveals insights into cyanobacterial evolution and habitat adaptation.</title>
        <authorList>
            <person name="Chen M.Y."/>
            <person name="Teng W.K."/>
            <person name="Zhao L."/>
            <person name="Hu C.X."/>
            <person name="Zhou Y.K."/>
            <person name="Han B.P."/>
            <person name="Song L.R."/>
            <person name="Shu W.S."/>
        </authorList>
    </citation>
    <scope>NUCLEOTIDE SEQUENCE [LARGE SCALE GENOMIC DNA]</scope>
    <source>
        <strain evidence="1 2">FACHB-838</strain>
    </source>
</reference>
<keyword evidence="2" id="KW-1185">Reference proteome</keyword>